<reference evidence="6 7" key="1">
    <citation type="submission" date="2020-06" db="EMBL/GenBank/DDBJ databases">
        <authorList>
            <person name="Li R."/>
            <person name="Bekaert M."/>
        </authorList>
    </citation>
    <scope>NUCLEOTIDE SEQUENCE [LARGE SCALE GENOMIC DNA]</scope>
    <source>
        <strain evidence="7">wild</strain>
    </source>
</reference>
<keyword evidence="5" id="KW-0472">Membrane</keyword>
<comment type="subcellular location">
    <subcellularLocation>
        <location evidence="1">Membrane</location>
    </subcellularLocation>
</comment>
<evidence type="ECO:0008006" key="8">
    <source>
        <dbReference type="Google" id="ProtNLM"/>
    </source>
</evidence>
<gene>
    <name evidence="6" type="ORF">MCOR_38868</name>
</gene>
<keyword evidence="3" id="KW-0328">Glycosyltransferase</keyword>
<dbReference type="PANTHER" id="PTHR37162">
    <property type="entry name" value="HAT FAMILY DIMERISATION DOMAINCONTAINING PROTEIN-RELATED"/>
    <property type="match status" value="1"/>
</dbReference>
<dbReference type="GO" id="GO:0016757">
    <property type="term" value="F:glycosyltransferase activity"/>
    <property type="evidence" value="ECO:0007669"/>
    <property type="project" value="UniProtKB-KW"/>
</dbReference>
<sequence length="773" mass="91123">MLKPYLMPKTILLRKNKFLGKCVWFIIRLLLCYERQKKIASGIRQKQPNVVNIGCICHLENLCCGAGVKELPLPIDDFIVDIYYHFQHSSKRMEEYKEYLAFCDVEPLKILKHVSTRWLSLQTCITLILHHWPAYFNSHRDVEKEGRTNDAKIGVLHEQITRLLRKFLGKFVEVKCISSCNDIYYVNEHDRENQLPNDLIAVSTKEEATLYTASTADITLHYFRSCQKNCWKKIKSDTNVVHENHSIQNEDNHAVSTCQYFRQYQQDDIEIISQLIETRDLLVNQEERLFNMKHIGYSARRCLRLLCLLCSIYVAFTYISRYLAKRNVLEFYSKPFKCTRFKNCENKKSRPMILNNKQNISRNGRLHSFQKLEYVETSDSTVYMLSAYFIKKIDGRKDNIVSVIGWEEKINHYSYFKCCFRLQKAKRMVIQSTEKFVYSYTESLLHRVQFTCPISMESKSVEGVSIITDFNRTCHKESKYYIPVQIPLQGELAVCTTVLYGSLSAELLLEWFEVQRKIGVEKTVTYTFELNKDAMKICEYYESIGFTVLVRVADFPAKEKHVRFLSRGDQNDKVWTDQEVFALDCHTRMFGYKYVIGIDRDEFVLPNIRKYGLSLRRVLDKMFDNSTAGVIMKPSIHVTTWKPFNHSSSLFIRKYLNGTNPVWDRVKYALMPNRTYIGSPSLHDFVPNKEFNWYTTSTSDITLHHYRSCRKNWWANFKADTNVVNKKHSIQNEDDPASTCQYFRQYKQKDIEIIGQHIEPMVLKLRHVLNIKQ</sequence>
<organism evidence="6 7">
    <name type="scientific">Mytilus coruscus</name>
    <name type="common">Sea mussel</name>
    <dbReference type="NCBI Taxonomy" id="42192"/>
    <lineage>
        <taxon>Eukaryota</taxon>
        <taxon>Metazoa</taxon>
        <taxon>Spiralia</taxon>
        <taxon>Lophotrochozoa</taxon>
        <taxon>Mollusca</taxon>
        <taxon>Bivalvia</taxon>
        <taxon>Autobranchia</taxon>
        <taxon>Pteriomorphia</taxon>
        <taxon>Mytilida</taxon>
        <taxon>Mytiloidea</taxon>
        <taxon>Mytilidae</taxon>
        <taxon>Mytilinae</taxon>
        <taxon>Mytilus</taxon>
    </lineage>
</organism>
<dbReference type="Proteomes" id="UP000507470">
    <property type="component" value="Unassembled WGS sequence"/>
</dbReference>
<comment type="similarity">
    <text evidence="2">Belongs to the glycosyltransferase 92 family.</text>
</comment>
<evidence type="ECO:0000313" key="7">
    <source>
        <dbReference type="Proteomes" id="UP000507470"/>
    </source>
</evidence>
<protein>
    <recommendedName>
        <fullName evidence="8">Glycosyltransferase family 92 protein</fullName>
    </recommendedName>
</protein>
<accession>A0A6J8DAP0</accession>
<evidence type="ECO:0000256" key="5">
    <source>
        <dbReference type="ARBA" id="ARBA00023136"/>
    </source>
</evidence>
<dbReference type="PANTHER" id="PTHR37162:SF10">
    <property type="entry name" value="DUF4371 DOMAIN-CONTAINING PROTEIN"/>
    <property type="match status" value="1"/>
</dbReference>
<keyword evidence="4" id="KW-0808">Transferase</keyword>
<dbReference type="EMBL" id="CACVKT020007085">
    <property type="protein sequence ID" value="CAC5405155.1"/>
    <property type="molecule type" value="Genomic_DNA"/>
</dbReference>
<dbReference type="OrthoDB" id="6105794at2759"/>
<evidence type="ECO:0000256" key="4">
    <source>
        <dbReference type="ARBA" id="ARBA00022679"/>
    </source>
</evidence>
<evidence type="ECO:0000313" key="6">
    <source>
        <dbReference type="EMBL" id="CAC5405155.1"/>
    </source>
</evidence>
<proteinExistence type="inferred from homology"/>
<evidence type="ECO:0000256" key="3">
    <source>
        <dbReference type="ARBA" id="ARBA00022676"/>
    </source>
</evidence>
<dbReference type="AlphaFoldDB" id="A0A6J8DAP0"/>
<dbReference type="GO" id="GO:0016020">
    <property type="term" value="C:membrane"/>
    <property type="evidence" value="ECO:0007669"/>
    <property type="project" value="UniProtKB-SubCell"/>
</dbReference>
<dbReference type="InterPro" id="IPR008166">
    <property type="entry name" value="Glyco_transf_92"/>
</dbReference>
<dbReference type="Pfam" id="PF01697">
    <property type="entry name" value="Glyco_transf_92"/>
    <property type="match status" value="1"/>
</dbReference>
<name>A0A6J8DAP0_MYTCO</name>
<evidence type="ECO:0000256" key="1">
    <source>
        <dbReference type="ARBA" id="ARBA00004370"/>
    </source>
</evidence>
<evidence type="ECO:0000256" key="2">
    <source>
        <dbReference type="ARBA" id="ARBA00007647"/>
    </source>
</evidence>
<keyword evidence="7" id="KW-1185">Reference proteome</keyword>